<dbReference type="PANTHER" id="PTHR30250">
    <property type="entry name" value="PST FAMILY PREDICTED COLANIC ACID TRANSPORTER"/>
    <property type="match status" value="1"/>
</dbReference>
<dbReference type="InterPro" id="IPR002797">
    <property type="entry name" value="Polysacc_synth"/>
</dbReference>
<evidence type="ECO:0000256" key="5">
    <source>
        <dbReference type="ARBA" id="ARBA00023136"/>
    </source>
</evidence>
<dbReference type="PANTHER" id="PTHR30250:SF11">
    <property type="entry name" value="O-ANTIGEN TRANSPORTER-RELATED"/>
    <property type="match status" value="1"/>
</dbReference>
<name>A0A0K6HP31_9HYPH</name>
<evidence type="ECO:0000256" key="3">
    <source>
        <dbReference type="ARBA" id="ARBA00022692"/>
    </source>
</evidence>
<gene>
    <name evidence="7" type="ORF">Ga0061067_10231</name>
</gene>
<evidence type="ECO:0000256" key="4">
    <source>
        <dbReference type="ARBA" id="ARBA00022989"/>
    </source>
</evidence>
<feature type="transmembrane region" description="Helical" evidence="6">
    <location>
        <begin position="93"/>
        <end position="115"/>
    </location>
</feature>
<accession>A0A0K6HP31</accession>
<feature type="transmembrane region" description="Helical" evidence="6">
    <location>
        <begin position="47"/>
        <end position="72"/>
    </location>
</feature>
<dbReference type="EMBL" id="CYHE01000002">
    <property type="protein sequence ID" value="CUA92624.1"/>
    <property type="molecule type" value="Genomic_DNA"/>
</dbReference>
<feature type="transmembrane region" description="Helical" evidence="6">
    <location>
        <begin position="186"/>
        <end position="207"/>
    </location>
</feature>
<feature type="transmembrane region" description="Helical" evidence="6">
    <location>
        <begin position="234"/>
        <end position="258"/>
    </location>
</feature>
<reference evidence="8" key="1">
    <citation type="submission" date="2015-08" db="EMBL/GenBank/DDBJ databases">
        <authorList>
            <person name="Varghese N."/>
        </authorList>
    </citation>
    <scope>NUCLEOTIDE SEQUENCE [LARGE SCALE GENOMIC DNA]</scope>
    <source>
        <strain evidence="8">DSM 23407</strain>
    </source>
</reference>
<protein>
    <submittedName>
        <fullName evidence="7">Membrane protein involved in the export of O-antigen and teichoic acid</fullName>
    </submittedName>
</protein>
<evidence type="ECO:0000313" key="8">
    <source>
        <dbReference type="Proteomes" id="UP000183900"/>
    </source>
</evidence>
<keyword evidence="8" id="KW-1185">Reference proteome</keyword>
<keyword evidence="5 6" id="KW-0472">Membrane</keyword>
<evidence type="ECO:0000313" key="7">
    <source>
        <dbReference type="EMBL" id="CUA92624.1"/>
    </source>
</evidence>
<evidence type="ECO:0000256" key="6">
    <source>
        <dbReference type="SAM" id="Phobius"/>
    </source>
</evidence>
<evidence type="ECO:0000256" key="2">
    <source>
        <dbReference type="ARBA" id="ARBA00022475"/>
    </source>
</evidence>
<feature type="transmembrane region" description="Helical" evidence="6">
    <location>
        <begin position="264"/>
        <end position="293"/>
    </location>
</feature>
<evidence type="ECO:0000256" key="1">
    <source>
        <dbReference type="ARBA" id="ARBA00004651"/>
    </source>
</evidence>
<proteinExistence type="predicted"/>
<feature type="transmembrane region" description="Helical" evidence="6">
    <location>
        <begin position="305"/>
        <end position="327"/>
    </location>
</feature>
<feature type="transmembrane region" description="Helical" evidence="6">
    <location>
        <begin position="121"/>
        <end position="141"/>
    </location>
</feature>
<dbReference type="InterPro" id="IPR050833">
    <property type="entry name" value="Poly_Biosynth_Transport"/>
</dbReference>
<feature type="transmembrane region" description="Helical" evidence="6">
    <location>
        <begin position="347"/>
        <end position="368"/>
    </location>
</feature>
<organism evidence="7 8">
    <name type="scientific">Pannonibacter indicus</name>
    <dbReference type="NCBI Taxonomy" id="466044"/>
    <lineage>
        <taxon>Bacteria</taxon>
        <taxon>Pseudomonadati</taxon>
        <taxon>Pseudomonadota</taxon>
        <taxon>Alphaproteobacteria</taxon>
        <taxon>Hyphomicrobiales</taxon>
        <taxon>Stappiaceae</taxon>
        <taxon>Pannonibacter</taxon>
    </lineage>
</organism>
<dbReference type="GO" id="GO:0005886">
    <property type="term" value="C:plasma membrane"/>
    <property type="evidence" value="ECO:0007669"/>
    <property type="project" value="UniProtKB-SubCell"/>
</dbReference>
<sequence length="458" mass="50285">MNAIRQALSRVNVKEFLWSLVSRLASPVLSFSVLLMASRMLSIEEYGLYNFLFSVGSSLGLVLVLGQNVLLLKHYRNTGKPEDAPGNAALLRMNAVWLACGALFLAAATALIYPFRQGLELHYQALHVAFVFAAVFSVSEYMQYYFRVKGNVGLALTPRENIWRILTLLCFPFFTWTGFMNSGARAMEITTVLLVLVVGYQVLRMLALEGRGFLRQTHMAGGSSQKREWTHESLFFTANSFFVSASLYLETILIGIFLSLEAAAFYFVAFRLAALLMLPVTIIDTVGVPMVSAKLQERNTAGAQYLISILSAASFAGTLLAYMFMMLIGKFALGLFEPSFAEHFDVLVILCLLPVLHAFFGPGSSLLMIGGGERYFLAMRSVAFAFYIGALALAAPVYGMAGIAAIGTLHSVAVLYLCRNWSLKHMGVDNMASTIVTVLRNWRQGNVASATPGHKDGQ</sequence>
<feature type="transmembrane region" description="Helical" evidence="6">
    <location>
        <begin position="375"/>
        <end position="394"/>
    </location>
</feature>
<dbReference type="RefSeq" id="WP_055454366.1">
    <property type="nucleotide sequence ID" value="NZ_CYHE01000002.1"/>
</dbReference>
<dbReference type="Pfam" id="PF01943">
    <property type="entry name" value="Polysacc_synt"/>
    <property type="match status" value="1"/>
</dbReference>
<keyword evidence="4 6" id="KW-1133">Transmembrane helix</keyword>
<dbReference type="AlphaFoldDB" id="A0A0K6HP31"/>
<dbReference type="Proteomes" id="UP000183900">
    <property type="component" value="Unassembled WGS sequence"/>
</dbReference>
<keyword evidence="2" id="KW-1003">Cell membrane</keyword>
<comment type="subcellular location">
    <subcellularLocation>
        <location evidence="1">Cell membrane</location>
        <topology evidence="1">Multi-pass membrane protein</topology>
    </subcellularLocation>
</comment>
<keyword evidence="3 6" id="KW-0812">Transmembrane</keyword>
<dbReference type="OrthoDB" id="9800982at2"/>
<feature type="transmembrane region" description="Helical" evidence="6">
    <location>
        <begin position="162"/>
        <end position="180"/>
    </location>
</feature>
<feature type="transmembrane region" description="Helical" evidence="6">
    <location>
        <begin position="20"/>
        <end position="41"/>
    </location>
</feature>